<feature type="region of interest" description="Disordered" evidence="1">
    <location>
        <begin position="164"/>
        <end position="195"/>
    </location>
</feature>
<evidence type="ECO:0000313" key="3">
    <source>
        <dbReference type="Proteomes" id="UP000307440"/>
    </source>
</evidence>
<reference evidence="2 3" key="1">
    <citation type="journal article" date="2019" name="Nat. Ecol. Evol.">
        <title>Megaphylogeny resolves global patterns of mushroom evolution.</title>
        <authorList>
            <person name="Varga T."/>
            <person name="Krizsan K."/>
            <person name="Foldi C."/>
            <person name="Dima B."/>
            <person name="Sanchez-Garcia M."/>
            <person name="Sanchez-Ramirez S."/>
            <person name="Szollosi G.J."/>
            <person name="Szarkandi J.G."/>
            <person name="Papp V."/>
            <person name="Albert L."/>
            <person name="Andreopoulos W."/>
            <person name="Angelini C."/>
            <person name="Antonin V."/>
            <person name="Barry K.W."/>
            <person name="Bougher N.L."/>
            <person name="Buchanan P."/>
            <person name="Buyck B."/>
            <person name="Bense V."/>
            <person name="Catcheside P."/>
            <person name="Chovatia M."/>
            <person name="Cooper J."/>
            <person name="Damon W."/>
            <person name="Desjardin D."/>
            <person name="Finy P."/>
            <person name="Geml J."/>
            <person name="Haridas S."/>
            <person name="Hughes K."/>
            <person name="Justo A."/>
            <person name="Karasinski D."/>
            <person name="Kautmanova I."/>
            <person name="Kiss B."/>
            <person name="Kocsube S."/>
            <person name="Kotiranta H."/>
            <person name="LaButti K.M."/>
            <person name="Lechner B.E."/>
            <person name="Liimatainen K."/>
            <person name="Lipzen A."/>
            <person name="Lukacs Z."/>
            <person name="Mihaltcheva S."/>
            <person name="Morgado L.N."/>
            <person name="Niskanen T."/>
            <person name="Noordeloos M.E."/>
            <person name="Ohm R.A."/>
            <person name="Ortiz-Santana B."/>
            <person name="Ovrebo C."/>
            <person name="Racz N."/>
            <person name="Riley R."/>
            <person name="Savchenko A."/>
            <person name="Shiryaev A."/>
            <person name="Soop K."/>
            <person name="Spirin V."/>
            <person name="Szebenyi C."/>
            <person name="Tomsovsky M."/>
            <person name="Tulloss R.E."/>
            <person name="Uehling J."/>
            <person name="Grigoriev I.V."/>
            <person name="Vagvolgyi C."/>
            <person name="Papp T."/>
            <person name="Martin F.M."/>
            <person name="Miettinen O."/>
            <person name="Hibbett D.S."/>
            <person name="Nagy L.G."/>
        </authorList>
    </citation>
    <scope>NUCLEOTIDE SEQUENCE [LARGE SCALE GENOMIC DNA]</scope>
    <source>
        <strain evidence="2 3">CBS 121175</strain>
    </source>
</reference>
<evidence type="ECO:0000313" key="2">
    <source>
        <dbReference type="EMBL" id="TFK30469.1"/>
    </source>
</evidence>
<feature type="compositionally biased region" description="Polar residues" evidence="1">
    <location>
        <begin position="306"/>
        <end position="315"/>
    </location>
</feature>
<dbReference type="AlphaFoldDB" id="A0A5C3LBM7"/>
<proteinExistence type="predicted"/>
<dbReference type="EMBL" id="ML210146">
    <property type="protein sequence ID" value="TFK30469.1"/>
    <property type="molecule type" value="Genomic_DNA"/>
</dbReference>
<protein>
    <submittedName>
        <fullName evidence="2">Uncharacterized protein</fullName>
    </submittedName>
</protein>
<keyword evidence="3" id="KW-1185">Reference proteome</keyword>
<evidence type="ECO:0000256" key="1">
    <source>
        <dbReference type="SAM" id="MobiDB-lite"/>
    </source>
</evidence>
<name>A0A5C3LBM7_COPMA</name>
<organism evidence="2 3">
    <name type="scientific">Coprinopsis marcescibilis</name>
    <name type="common">Agaric fungus</name>
    <name type="synonym">Psathyrella marcescibilis</name>
    <dbReference type="NCBI Taxonomy" id="230819"/>
    <lineage>
        <taxon>Eukaryota</taxon>
        <taxon>Fungi</taxon>
        <taxon>Dikarya</taxon>
        <taxon>Basidiomycota</taxon>
        <taxon>Agaricomycotina</taxon>
        <taxon>Agaricomycetes</taxon>
        <taxon>Agaricomycetidae</taxon>
        <taxon>Agaricales</taxon>
        <taxon>Agaricineae</taxon>
        <taxon>Psathyrellaceae</taxon>
        <taxon>Coprinopsis</taxon>
    </lineage>
</organism>
<accession>A0A5C3LBM7</accession>
<dbReference type="Proteomes" id="UP000307440">
    <property type="component" value="Unassembled WGS sequence"/>
</dbReference>
<gene>
    <name evidence="2" type="ORF">FA15DRAFT_662425</name>
</gene>
<dbReference type="OrthoDB" id="2270193at2759"/>
<feature type="region of interest" description="Disordered" evidence="1">
    <location>
        <begin position="272"/>
        <end position="326"/>
    </location>
</feature>
<dbReference type="STRING" id="230819.A0A5C3LBM7"/>
<sequence length="369" mass="40881">MTVNTDSPCPIAATTVSQILELIVDLDAPLPSQLLSLPLRQRHHFLNITVDDPEQYLAWPGSGASNAVQVLKAFHRPPHDLNFRVNYSADPETLQAHVHITNSGDSSKDFRLVFQWDSVHGWQYHNIAFMPFPSTTYPNFNDALGLFRPSNDFLEEPSDIVSIVNPEDDDDDSYWNSYGQDDDSDPMSKGKAFKSHTPLNSEDAYWAQYSSVHGSADSTIPSPLPVKQSLDAHTQGDRVFVTSSSFQPNLSEPYNPLEAPSPDALAKRLAALSQRPASPPIEDEDDSTDSAITSPHQDAPELDSVDQASDQSPTLEDSIDEEPVVGESELALRQTIQGLFLLWKAEQQRKSKDSNPELFLSAVRQAIRT</sequence>